<keyword evidence="3" id="KW-1185">Reference proteome</keyword>
<feature type="transmembrane region" description="Helical" evidence="1">
    <location>
        <begin position="52"/>
        <end position="70"/>
    </location>
</feature>
<keyword evidence="1" id="KW-0812">Transmembrane</keyword>
<proteinExistence type="predicted"/>
<evidence type="ECO:0000313" key="3">
    <source>
        <dbReference type="Proteomes" id="UP000199300"/>
    </source>
</evidence>
<keyword evidence="1" id="KW-0472">Membrane</keyword>
<sequence>MKQIKEEIKNLEQEVSSLLEPSIYFPGQRVDGLTLFELEKLKLKISSKANTIYNLEIPLILFSATVGMSFQIIPKFIFEGEIGGIIAGLIIYIFIIFIVRLYDQGQKKIKEKNLYGIGLIDMLIEKRIEIEEIHPYRKRRIRK</sequence>
<dbReference type="EMBL" id="FODJ01000002">
    <property type="protein sequence ID" value="SEN86631.1"/>
    <property type="molecule type" value="Genomic_DNA"/>
</dbReference>
<dbReference type="AlphaFoldDB" id="A0A1H8K1H6"/>
<evidence type="ECO:0000256" key="1">
    <source>
        <dbReference type="SAM" id="Phobius"/>
    </source>
</evidence>
<evidence type="ECO:0000313" key="2">
    <source>
        <dbReference type="EMBL" id="SEN86631.1"/>
    </source>
</evidence>
<reference evidence="2 3" key="1">
    <citation type="submission" date="2016-10" db="EMBL/GenBank/DDBJ databases">
        <authorList>
            <person name="de Groot N.N."/>
        </authorList>
    </citation>
    <scope>NUCLEOTIDE SEQUENCE [LARGE SCALE GENOMIC DNA]</scope>
    <source>
        <strain evidence="2 3">CGMCC 1.10434</strain>
    </source>
</reference>
<dbReference type="RefSeq" id="WP_091495284.1">
    <property type="nucleotide sequence ID" value="NZ_FODJ01000002.1"/>
</dbReference>
<feature type="transmembrane region" description="Helical" evidence="1">
    <location>
        <begin position="82"/>
        <end position="102"/>
    </location>
</feature>
<name>A0A1H8K1H6_9BACI</name>
<dbReference type="STRING" id="872970.SAMN04488134_102133"/>
<keyword evidence="1" id="KW-1133">Transmembrane helix</keyword>
<dbReference type="Proteomes" id="UP000199300">
    <property type="component" value="Unassembled WGS sequence"/>
</dbReference>
<protein>
    <submittedName>
        <fullName evidence="2">Uncharacterized protein</fullName>
    </submittedName>
</protein>
<gene>
    <name evidence="2" type="ORF">SAMN04488134_102133</name>
</gene>
<accession>A0A1H8K1H6</accession>
<organism evidence="2 3">
    <name type="scientific">Amphibacillus marinus</name>
    <dbReference type="NCBI Taxonomy" id="872970"/>
    <lineage>
        <taxon>Bacteria</taxon>
        <taxon>Bacillati</taxon>
        <taxon>Bacillota</taxon>
        <taxon>Bacilli</taxon>
        <taxon>Bacillales</taxon>
        <taxon>Bacillaceae</taxon>
        <taxon>Amphibacillus</taxon>
    </lineage>
</organism>